<evidence type="ECO:0000256" key="1">
    <source>
        <dbReference type="SAM" id="SignalP"/>
    </source>
</evidence>
<dbReference type="AlphaFoldDB" id="A0A226DS69"/>
<dbReference type="Proteomes" id="UP000198287">
    <property type="component" value="Unassembled WGS sequence"/>
</dbReference>
<organism evidence="3 4">
    <name type="scientific">Folsomia candida</name>
    <name type="common">Springtail</name>
    <dbReference type="NCBI Taxonomy" id="158441"/>
    <lineage>
        <taxon>Eukaryota</taxon>
        <taxon>Metazoa</taxon>
        <taxon>Ecdysozoa</taxon>
        <taxon>Arthropoda</taxon>
        <taxon>Hexapoda</taxon>
        <taxon>Collembola</taxon>
        <taxon>Entomobryomorpha</taxon>
        <taxon>Isotomoidea</taxon>
        <taxon>Isotomidae</taxon>
        <taxon>Proisotominae</taxon>
        <taxon>Folsomia</taxon>
    </lineage>
</organism>
<evidence type="ECO:0000313" key="3">
    <source>
        <dbReference type="EMBL" id="OXA47910.1"/>
    </source>
</evidence>
<accession>A0A226DS69</accession>
<proteinExistence type="predicted"/>
<keyword evidence="1" id="KW-0732">Signal</keyword>
<evidence type="ECO:0000259" key="2">
    <source>
        <dbReference type="Pfam" id="PF04970"/>
    </source>
</evidence>
<feature type="domain" description="LRAT" evidence="2">
    <location>
        <begin position="44"/>
        <end position="164"/>
    </location>
</feature>
<dbReference type="EMBL" id="LNIX01000012">
    <property type="protein sequence ID" value="OXA47910.1"/>
    <property type="molecule type" value="Genomic_DNA"/>
</dbReference>
<feature type="chain" id="PRO_5012623946" evidence="1">
    <location>
        <begin position="26"/>
        <end position="179"/>
    </location>
</feature>
<gene>
    <name evidence="3" type="ORF">Fcan01_17154</name>
</gene>
<reference evidence="3 4" key="1">
    <citation type="submission" date="2015-12" db="EMBL/GenBank/DDBJ databases">
        <title>The genome of Folsomia candida.</title>
        <authorList>
            <person name="Faddeeva A."/>
            <person name="Derks M.F."/>
            <person name="Anvar Y."/>
            <person name="Smit S."/>
            <person name="Van Straalen N."/>
            <person name="Roelofs D."/>
        </authorList>
    </citation>
    <scope>NUCLEOTIDE SEQUENCE [LARGE SCALE GENOMIC DNA]</scope>
    <source>
        <strain evidence="3 4">VU population</strain>
        <tissue evidence="3">Whole body</tissue>
    </source>
</reference>
<evidence type="ECO:0000313" key="4">
    <source>
        <dbReference type="Proteomes" id="UP000198287"/>
    </source>
</evidence>
<dbReference type="Pfam" id="PF04970">
    <property type="entry name" value="LRAT"/>
    <property type="match status" value="1"/>
</dbReference>
<protein>
    <submittedName>
        <fullName evidence="3">Phospholipid-metabolizing enzyme A-C1</fullName>
    </submittedName>
</protein>
<feature type="signal peptide" evidence="1">
    <location>
        <begin position="1"/>
        <end position="25"/>
    </location>
</feature>
<dbReference type="Gene3D" id="3.90.1720.10">
    <property type="entry name" value="endopeptidase domain like (from Nostoc punctiforme)"/>
    <property type="match status" value="1"/>
</dbReference>
<keyword evidence="4" id="KW-1185">Reference proteome</keyword>
<name>A0A226DS69_FOLCA</name>
<sequence length="179" mass="20114">MMNIGAHSKIQCLATALFLVHLSLSCHPPPPNRPSLVPIRSLQFQAGDVITCELNAYADHVMLATSAEDVVHVTGGLFRSVASLREEPFFTKASLKYRSCQVDTPKFDGMMRTEMATISYPPQEAIRRAGHSLDIFDDRNGNVYYDLMACNCEHWVNFWKYGRAWSFQAGTESNLLCHV</sequence>
<dbReference type="InterPro" id="IPR007053">
    <property type="entry name" value="LRAT_dom"/>
</dbReference>
<comment type="caution">
    <text evidence="3">The sequence shown here is derived from an EMBL/GenBank/DDBJ whole genome shotgun (WGS) entry which is preliminary data.</text>
</comment>